<evidence type="ECO:0000313" key="2">
    <source>
        <dbReference type="EMBL" id="RZS75309.1"/>
    </source>
</evidence>
<name>A0A4Q7N2T4_9BACT</name>
<evidence type="ECO:0000259" key="1">
    <source>
        <dbReference type="PROSITE" id="PS50943"/>
    </source>
</evidence>
<dbReference type="SMART" id="SM00530">
    <property type="entry name" value="HTH_XRE"/>
    <property type="match status" value="1"/>
</dbReference>
<dbReference type="EMBL" id="SGXA01000001">
    <property type="protein sequence ID" value="RZS75309.1"/>
    <property type="molecule type" value="Genomic_DNA"/>
</dbReference>
<comment type="caution">
    <text evidence="2">The sequence shown here is derived from an EMBL/GenBank/DDBJ whole genome shotgun (WGS) entry which is preliminary data.</text>
</comment>
<dbReference type="Pfam" id="PF01381">
    <property type="entry name" value="HTH_3"/>
    <property type="match status" value="1"/>
</dbReference>
<reference evidence="2 3" key="1">
    <citation type="submission" date="2019-02" db="EMBL/GenBank/DDBJ databases">
        <title>Genomic Encyclopedia of Type Strains, Phase IV (KMG-IV): sequencing the most valuable type-strain genomes for metagenomic binning, comparative biology and taxonomic classification.</title>
        <authorList>
            <person name="Goeker M."/>
        </authorList>
    </citation>
    <scope>NUCLEOTIDE SEQUENCE [LARGE SCALE GENOMIC DNA]</scope>
    <source>
        <strain evidence="2 3">DSM 18116</strain>
    </source>
</reference>
<dbReference type="CDD" id="cd00093">
    <property type="entry name" value="HTH_XRE"/>
    <property type="match status" value="1"/>
</dbReference>
<dbReference type="InterPro" id="IPR001387">
    <property type="entry name" value="Cro/C1-type_HTH"/>
</dbReference>
<dbReference type="InterPro" id="IPR010982">
    <property type="entry name" value="Lambda_DNA-bd_dom_sf"/>
</dbReference>
<organism evidence="2 3">
    <name type="scientific">Pseudobacter ginsenosidimutans</name>
    <dbReference type="NCBI Taxonomy" id="661488"/>
    <lineage>
        <taxon>Bacteria</taxon>
        <taxon>Pseudomonadati</taxon>
        <taxon>Bacteroidota</taxon>
        <taxon>Chitinophagia</taxon>
        <taxon>Chitinophagales</taxon>
        <taxon>Chitinophagaceae</taxon>
        <taxon>Pseudobacter</taxon>
    </lineage>
</organism>
<dbReference type="GO" id="GO:0003677">
    <property type="term" value="F:DNA binding"/>
    <property type="evidence" value="ECO:0007669"/>
    <property type="project" value="InterPro"/>
</dbReference>
<accession>A0A4Q7N2T4</accession>
<protein>
    <submittedName>
        <fullName evidence="2">Helix-turn-helix protein</fullName>
    </submittedName>
</protein>
<feature type="domain" description="HTH cro/C1-type" evidence="1">
    <location>
        <begin position="30"/>
        <end position="83"/>
    </location>
</feature>
<proteinExistence type="predicted"/>
<keyword evidence="3" id="KW-1185">Reference proteome</keyword>
<dbReference type="AlphaFoldDB" id="A0A4Q7N2T4"/>
<dbReference type="RefSeq" id="WP_130539687.1">
    <property type="nucleotide sequence ID" value="NZ_CP042431.1"/>
</dbReference>
<dbReference type="Gene3D" id="1.10.260.40">
    <property type="entry name" value="lambda repressor-like DNA-binding domains"/>
    <property type="match status" value="1"/>
</dbReference>
<sequence>MARKAKQKVVIQTISDKEIDAIHLAIGKMLKERREALNATIDDFAYQVNISRSGLIRIEKGQDLTLRSLLKVVRGLGTTPEELFSAIPHKSSK</sequence>
<dbReference type="SUPFAM" id="SSF47413">
    <property type="entry name" value="lambda repressor-like DNA-binding domains"/>
    <property type="match status" value="1"/>
</dbReference>
<gene>
    <name evidence="2" type="ORF">EV199_1173</name>
</gene>
<evidence type="ECO:0000313" key="3">
    <source>
        <dbReference type="Proteomes" id="UP000293874"/>
    </source>
</evidence>
<dbReference type="Proteomes" id="UP000293874">
    <property type="component" value="Unassembled WGS sequence"/>
</dbReference>
<dbReference type="PROSITE" id="PS50943">
    <property type="entry name" value="HTH_CROC1"/>
    <property type="match status" value="1"/>
</dbReference>